<dbReference type="Proteomes" id="UP000816034">
    <property type="component" value="Unassembled WGS sequence"/>
</dbReference>
<gene>
    <name evidence="2" type="ORF">C9374_011899</name>
</gene>
<evidence type="ECO:0000259" key="1">
    <source>
        <dbReference type="Pfam" id="PF09418"/>
    </source>
</evidence>
<dbReference type="PANTHER" id="PTHR31560:SF0">
    <property type="entry name" value="UPF0652 PROTEIN C22H10.08"/>
    <property type="match status" value="1"/>
</dbReference>
<dbReference type="AlphaFoldDB" id="A0AA88KC83"/>
<keyword evidence="3" id="KW-1185">Reference proteome</keyword>
<dbReference type="PANTHER" id="PTHR31560">
    <property type="entry name" value="UPF0652 PROTEIN C16A11.03C-RELATED"/>
    <property type="match status" value="1"/>
</dbReference>
<evidence type="ECO:0000313" key="3">
    <source>
        <dbReference type="Proteomes" id="UP000816034"/>
    </source>
</evidence>
<feature type="domain" description="Non-canonical E2 ubiquitin-conjugating enzyme C-terminal" evidence="1">
    <location>
        <begin position="19"/>
        <end position="476"/>
    </location>
</feature>
<sequence>MSSHQIFDSLTSGKTVAERARYIPLRLNLHERKKLRLLEAALNVSEYTDKIDTIRTMGKLKRIKEQCEEICAILCGLMVAADYKMGQELIANKNFKDNEEFFQEIFEIGRRYKIMNPEKMRSTYGKLCYIIQDSQIPEVQEMLGFKLDHPVKTVYWFLEQKGVAELLEDPDINSATNEIFADGKSRSLVEHEIKLKEQAVKRICKKYSEMHDIEPEEIEMCLYSISDSSSYLRQAVYPVDTILQFFLNNFTRDNYEEGKSLAIQAGREGARLSHNHAIQFDFVYQTLMLWKNVGRDMFELWFLAERDLFSSDYPYSLTNTGQGLNRVQYSPLVRRAMEKILLQTQRSTSSWVGSSVIHLGDDAVPNALMFIDKYTQVPRILNPIIQTLREVDNYLVKDDNLKKYIDETFGGPEEAKLMILLDFFRHGFDGSGADNFFMAGSCIDGRLTSAWNWTSKINKKAYYPLFLLGGFIGFDGEFRG</sequence>
<organism evidence="2 3">
    <name type="scientific">Naegleria lovaniensis</name>
    <name type="common">Amoeba</name>
    <dbReference type="NCBI Taxonomy" id="51637"/>
    <lineage>
        <taxon>Eukaryota</taxon>
        <taxon>Discoba</taxon>
        <taxon>Heterolobosea</taxon>
        <taxon>Tetramitia</taxon>
        <taxon>Eutetramitia</taxon>
        <taxon>Vahlkampfiidae</taxon>
        <taxon>Naegleria</taxon>
    </lineage>
</organism>
<dbReference type="Pfam" id="PF09418">
    <property type="entry name" value="DUF2009"/>
    <property type="match status" value="1"/>
</dbReference>
<evidence type="ECO:0000313" key="2">
    <source>
        <dbReference type="EMBL" id="KAG2373610.1"/>
    </source>
</evidence>
<reference evidence="2 3" key="1">
    <citation type="journal article" date="2018" name="BMC Genomics">
        <title>The genome of Naegleria lovaniensis, the basis for a comparative approach to unravel pathogenicity factors of the human pathogenic amoeba N. fowleri.</title>
        <authorList>
            <person name="Liechti N."/>
            <person name="Schurch N."/>
            <person name="Bruggmann R."/>
            <person name="Wittwer M."/>
        </authorList>
    </citation>
    <scope>NUCLEOTIDE SEQUENCE [LARGE SCALE GENOMIC DNA]</scope>
    <source>
        <strain evidence="2 3">ATCC 30569</strain>
    </source>
</reference>
<dbReference type="EMBL" id="PYSW02000052">
    <property type="protein sequence ID" value="KAG2373610.1"/>
    <property type="molecule type" value="Genomic_DNA"/>
</dbReference>
<comment type="caution">
    <text evidence="2">The sequence shown here is derived from an EMBL/GenBank/DDBJ whole genome shotgun (WGS) entry which is preliminary data.</text>
</comment>
<name>A0AA88KC83_NAELO</name>
<dbReference type="RefSeq" id="XP_044542784.1">
    <property type="nucleotide sequence ID" value="XM_044687606.1"/>
</dbReference>
<dbReference type="InterPro" id="IPR018553">
    <property type="entry name" value="E2_Ub-conjug_enz"/>
</dbReference>
<protein>
    <recommendedName>
        <fullName evidence="1">Non-canonical E2 ubiquitin-conjugating enzyme C-terminal domain-containing protein</fullName>
    </recommendedName>
</protein>
<accession>A0AA88KC83</accession>
<proteinExistence type="predicted"/>
<dbReference type="GeneID" id="68104353"/>
<dbReference type="InterPro" id="IPR057668">
    <property type="entry name" value="E2_Ub-conjug_enz_C"/>
</dbReference>